<evidence type="ECO:0000313" key="4">
    <source>
        <dbReference type="Proteomes" id="UP000789508"/>
    </source>
</evidence>
<dbReference type="EMBL" id="CAJVPS010001273">
    <property type="protein sequence ID" value="CAG8531942.1"/>
    <property type="molecule type" value="Genomic_DNA"/>
</dbReference>
<evidence type="ECO:0000256" key="2">
    <source>
        <dbReference type="SAM" id="MobiDB-lite"/>
    </source>
</evidence>
<feature type="compositionally biased region" description="Low complexity" evidence="2">
    <location>
        <begin position="1"/>
        <end position="15"/>
    </location>
</feature>
<dbReference type="Proteomes" id="UP000789508">
    <property type="component" value="Unassembled WGS sequence"/>
</dbReference>
<protein>
    <submittedName>
        <fullName evidence="3">6892_t:CDS:1</fullName>
    </submittedName>
</protein>
<keyword evidence="4" id="KW-1185">Reference proteome</keyword>
<comment type="similarity">
    <text evidence="1">Belongs to the UPF0390 family.</text>
</comment>
<sequence>MAQGLLLKKNSSSSLPITKKKTRTKNIGPKKGARVIAPKKQGKIKQEAIRKKLTTAINKDIETKMAIRAASVGGGKQFSIVKIDDADAKELIKRRQQNGGKKKN</sequence>
<dbReference type="OrthoDB" id="5239630at2759"/>
<dbReference type="Pfam" id="PF09495">
    <property type="entry name" value="DUF2462"/>
    <property type="match status" value="1"/>
</dbReference>
<dbReference type="PANTHER" id="PTHR16967:SF1">
    <property type="entry name" value="LEYDIG CELL TUMOR 10 KDA PROTEIN HOMOLOG"/>
    <property type="match status" value="1"/>
</dbReference>
<reference evidence="3" key="1">
    <citation type="submission" date="2021-06" db="EMBL/GenBank/DDBJ databases">
        <authorList>
            <person name="Kallberg Y."/>
            <person name="Tangrot J."/>
            <person name="Rosling A."/>
        </authorList>
    </citation>
    <scope>NUCLEOTIDE SEQUENCE</scope>
    <source>
        <strain evidence="3">FL130A</strain>
    </source>
</reference>
<organism evidence="3 4">
    <name type="scientific">Ambispora leptoticha</name>
    <dbReference type="NCBI Taxonomy" id="144679"/>
    <lineage>
        <taxon>Eukaryota</taxon>
        <taxon>Fungi</taxon>
        <taxon>Fungi incertae sedis</taxon>
        <taxon>Mucoromycota</taxon>
        <taxon>Glomeromycotina</taxon>
        <taxon>Glomeromycetes</taxon>
        <taxon>Archaeosporales</taxon>
        <taxon>Ambisporaceae</taxon>
        <taxon>Ambispora</taxon>
    </lineage>
</organism>
<gene>
    <name evidence="3" type="ORF">ALEPTO_LOCUS4980</name>
</gene>
<evidence type="ECO:0000256" key="1">
    <source>
        <dbReference type="ARBA" id="ARBA00006802"/>
    </source>
</evidence>
<name>A0A9N9AIB1_9GLOM</name>
<dbReference type="AlphaFoldDB" id="A0A9N9AIB1"/>
<dbReference type="InterPro" id="IPR019034">
    <property type="entry name" value="UPF0390"/>
</dbReference>
<feature type="region of interest" description="Disordered" evidence="2">
    <location>
        <begin position="1"/>
        <end position="43"/>
    </location>
</feature>
<proteinExistence type="inferred from homology"/>
<comment type="caution">
    <text evidence="3">The sequence shown here is derived from an EMBL/GenBank/DDBJ whole genome shotgun (WGS) entry which is preliminary data.</text>
</comment>
<evidence type="ECO:0000313" key="3">
    <source>
        <dbReference type="EMBL" id="CAG8531942.1"/>
    </source>
</evidence>
<dbReference type="PANTHER" id="PTHR16967">
    <property type="entry name" value="LEYDIG CELL TUMOR 10 KDA PROTEIN HOMOLOG"/>
    <property type="match status" value="1"/>
</dbReference>
<accession>A0A9N9AIB1</accession>